<dbReference type="InterPro" id="IPR036513">
    <property type="entry name" value="STAS_dom_sf"/>
</dbReference>
<dbReference type="OrthoDB" id="9769739at2"/>
<dbReference type="CDD" id="cd07042">
    <property type="entry name" value="STAS_SulP_like_sulfate_transporter"/>
    <property type="match status" value="1"/>
</dbReference>
<keyword evidence="4 5" id="KW-0472">Membrane</keyword>
<feature type="transmembrane region" description="Helical" evidence="5">
    <location>
        <begin position="180"/>
        <end position="198"/>
    </location>
</feature>
<dbReference type="Pfam" id="PF00916">
    <property type="entry name" value="Sulfate_transp"/>
    <property type="match status" value="1"/>
</dbReference>
<feature type="transmembrane region" description="Helical" evidence="5">
    <location>
        <begin position="98"/>
        <end position="117"/>
    </location>
</feature>
<sequence length="570" mass="61722">MSAINFHFHPRLWDELRDYNRRRFIQDLIAGFTVGIVALPLAMAFGIASGVTPEAGIFTAILAGFFISALGGSRVQIGGPAGAFIIVVYGIIEKYGLANLLIATIIAGVIMVGMGLFKLGSLIRFIPVSIVIGFTNGIAVLIAVSQLKDFFGLRISKMPGDFFAQISVLAQQAHTINVEALGLALVSLGIIFGWTRFLTFLDHRFRAQQRLLHPLKSIPITVIVLVLGTLAVYVLGLHVETIGSKFGGIPQGFPSFTLPTFSWVLVKQLFAPSLTIALLGSIESLLCARVADNLMADDIDHQKHDPNQELMALGVANIVTPFFGGIPSTGTIARTVTNVRSGATSPVAGIVHALTLVVIVLVAAPLAANIPLATLAAILMFVAYNMGEWREFKKLGHFTMNYRIILVGTFLLTVILDLSVAVEVGLMLACIFFIYRISSITTIDEIKPNVLPQPLPEHVKAYTIFGSLFFGAADKLESLIKPHQVPPKIIILELHQLINMDTTGLDCLQNLHHQLANHHSQLLVCGANRQPLDLMKRGDFIDKIGAINCLPTLNEAIARAHTLCGTRAPE</sequence>
<evidence type="ECO:0000256" key="5">
    <source>
        <dbReference type="SAM" id="Phobius"/>
    </source>
</evidence>
<evidence type="ECO:0000256" key="4">
    <source>
        <dbReference type="ARBA" id="ARBA00023136"/>
    </source>
</evidence>
<feature type="transmembrane region" description="Helical" evidence="5">
    <location>
        <begin position="218"/>
        <end position="236"/>
    </location>
</feature>
<feature type="transmembrane region" description="Helical" evidence="5">
    <location>
        <begin position="404"/>
        <end position="435"/>
    </location>
</feature>
<comment type="subcellular location">
    <subcellularLocation>
        <location evidence="1">Membrane</location>
        <topology evidence="1">Multi-pass membrane protein</topology>
    </subcellularLocation>
</comment>
<dbReference type="PROSITE" id="PS50801">
    <property type="entry name" value="STAS"/>
    <property type="match status" value="1"/>
</dbReference>
<dbReference type="Pfam" id="PF01740">
    <property type="entry name" value="STAS"/>
    <property type="match status" value="1"/>
</dbReference>
<feature type="transmembrane region" description="Helical" evidence="5">
    <location>
        <begin position="77"/>
        <end position="92"/>
    </location>
</feature>
<organism evidence="7 8">
    <name type="scientific">Sapientia aquatica</name>
    <dbReference type="NCBI Taxonomy" id="1549640"/>
    <lineage>
        <taxon>Bacteria</taxon>
        <taxon>Pseudomonadati</taxon>
        <taxon>Pseudomonadota</taxon>
        <taxon>Betaproteobacteria</taxon>
        <taxon>Burkholderiales</taxon>
        <taxon>Oxalobacteraceae</taxon>
        <taxon>Sapientia</taxon>
    </lineage>
</organism>
<dbReference type="RefSeq" id="WP_133329461.1">
    <property type="nucleotide sequence ID" value="NZ_SMYL01000007.1"/>
</dbReference>
<gene>
    <name evidence="7" type="ORF">E2I14_13650</name>
</gene>
<accession>A0A4R5VYM6</accession>
<evidence type="ECO:0000313" key="8">
    <source>
        <dbReference type="Proteomes" id="UP000294829"/>
    </source>
</evidence>
<dbReference type="InterPro" id="IPR002645">
    <property type="entry name" value="STAS_dom"/>
</dbReference>
<dbReference type="GO" id="GO:0055085">
    <property type="term" value="P:transmembrane transport"/>
    <property type="evidence" value="ECO:0007669"/>
    <property type="project" value="InterPro"/>
</dbReference>
<protein>
    <submittedName>
        <fullName evidence="7">STAS domain-containing protein</fullName>
    </submittedName>
</protein>
<dbReference type="PANTHER" id="PTHR11814">
    <property type="entry name" value="SULFATE TRANSPORTER"/>
    <property type="match status" value="1"/>
</dbReference>
<feature type="transmembrane region" description="Helical" evidence="5">
    <location>
        <begin position="28"/>
        <end position="49"/>
    </location>
</feature>
<dbReference type="AlphaFoldDB" id="A0A4R5VYM6"/>
<comment type="caution">
    <text evidence="7">The sequence shown here is derived from an EMBL/GenBank/DDBJ whole genome shotgun (WGS) entry which is preliminary data.</text>
</comment>
<dbReference type="InterPro" id="IPR001902">
    <property type="entry name" value="SLC26A/SulP_fam"/>
</dbReference>
<evidence type="ECO:0000256" key="1">
    <source>
        <dbReference type="ARBA" id="ARBA00004141"/>
    </source>
</evidence>
<evidence type="ECO:0000259" key="6">
    <source>
        <dbReference type="PROSITE" id="PS50801"/>
    </source>
</evidence>
<proteinExistence type="predicted"/>
<keyword evidence="3 5" id="KW-1133">Transmembrane helix</keyword>
<keyword evidence="2 5" id="KW-0812">Transmembrane</keyword>
<dbReference type="GO" id="GO:0016020">
    <property type="term" value="C:membrane"/>
    <property type="evidence" value="ECO:0007669"/>
    <property type="project" value="UniProtKB-SubCell"/>
</dbReference>
<reference evidence="7 8" key="1">
    <citation type="submission" date="2019-03" db="EMBL/GenBank/DDBJ databases">
        <title>Sapientia aquatica gen. nov., sp. nov., isolated from a crater lake.</title>
        <authorList>
            <person name="Felfoldi T."/>
            <person name="Szabo A."/>
            <person name="Toth E."/>
            <person name="Schumann P."/>
            <person name="Keki Z."/>
            <person name="Marialigeti K."/>
            <person name="Mathe I."/>
        </authorList>
    </citation>
    <scope>NUCLEOTIDE SEQUENCE [LARGE SCALE GENOMIC DNA]</scope>
    <source>
        <strain evidence="7 8">SA-152</strain>
    </source>
</reference>
<dbReference type="InterPro" id="IPR011547">
    <property type="entry name" value="SLC26A/SulP_dom"/>
</dbReference>
<evidence type="ECO:0000256" key="3">
    <source>
        <dbReference type="ARBA" id="ARBA00022989"/>
    </source>
</evidence>
<feature type="transmembrane region" description="Helical" evidence="5">
    <location>
        <begin position="350"/>
        <end position="383"/>
    </location>
</feature>
<dbReference type="Proteomes" id="UP000294829">
    <property type="component" value="Unassembled WGS sequence"/>
</dbReference>
<evidence type="ECO:0000313" key="7">
    <source>
        <dbReference type="EMBL" id="TDK64486.1"/>
    </source>
</evidence>
<evidence type="ECO:0000256" key="2">
    <source>
        <dbReference type="ARBA" id="ARBA00022692"/>
    </source>
</evidence>
<feature type="domain" description="STAS" evidence="6">
    <location>
        <begin position="457"/>
        <end position="560"/>
    </location>
</feature>
<dbReference type="EMBL" id="SMYL01000007">
    <property type="protein sequence ID" value="TDK64486.1"/>
    <property type="molecule type" value="Genomic_DNA"/>
</dbReference>
<feature type="transmembrane region" description="Helical" evidence="5">
    <location>
        <begin position="124"/>
        <end position="144"/>
    </location>
</feature>
<name>A0A4R5VYM6_9BURK</name>
<dbReference type="SUPFAM" id="SSF52091">
    <property type="entry name" value="SpoIIaa-like"/>
    <property type="match status" value="1"/>
</dbReference>
<dbReference type="Gene3D" id="3.30.750.24">
    <property type="entry name" value="STAS domain"/>
    <property type="match status" value="1"/>
</dbReference>
<feature type="transmembrane region" description="Helical" evidence="5">
    <location>
        <begin position="310"/>
        <end position="330"/>
    </location>
</feature>
<keyword evidence="8" id="KW-1185">Reference proteome</keyword>